<evidence type="ECO:0000313" key="2">
    <source>
        <dbReference type="Proteomes" id="UP000800040"/>
    </source>
</evidence>
<evidence type="ECO:0000313" key="1">
    <source>
        <dbReference type="EMBL" id="KAF1831724.1"/>
    </source>
</evidence>
<dbReference type="OrthoDB" id="4177236at2759"/>
<dbReference type="SUPFAM" id="SSF56112">
    <property type="entry name" value="Protein kinase-like (PK-like)"/>
    <property type="match status" value="1"/>
</dbReference>
<dbReference type="EMBL" id="ML975356">
    <property type="protein sequence ID" value="KAF1831724.1"/>
    <property type="molecule type" value="Genomic_DNA"/>
</dbReference>
<gene>
    <name evidence="1" type="ORF">BDW02DRAFT_605866</name>
</gene>
<proteinExistence type="predicted"/>
<dbReference type="Gene3D" id="3.90.1200.10">
    <property type="match status" value="1"/>
</dbReference>
<feature type="non-terminal residue" evidence="1">
    <location>
        <position position="110"/>
    </location>
</feature>
<dbReference type="InterPro" id="IPR011009">
    <property type="entry name" value="Kinase-like_dom_sf"/>
</dbReference>
<dbReference type="AlphaFoldDB" id="A0A6A5KBA6"/>
<accession>A0A6A5KBA6</accession>
<reference evidence="1" key="1">
    <citation type="submission" date="2020-01" db="EMBL/GenBank/DDBJ databases">
        <authorList>
            <consortium name="DOE Joint Genome Institute"/>
            <person name="Haridas S."/>
            <person name="Albert R."/>
            <person name="Binder M."/>
            <person name="Bloem J."/>
            <person name="Labutti K."/>
            <person name="Salamov A."/>
            <person name="Andreopoulos B."/>
            <person name="Baker S.E."/>
            <person name="Barry K."/>
            <person name="Bills G."/>
            <person name="Bluhm B.H."/>
            <person name="Cannon C."/>
            <person name="Castanera R."/>
            <person name="Culley D.E."/>
            <person name="Daum C."/>
            <person name="Ezra D."/>
            <person name="Gonzalez J.B."/>
            <person name="Henrissat B."/>
            <person name="Kuo A."/>
            <person name="Liang C."/>
            <person name="Lipzen A."/>
            <person name="Lutzoni F."/>
            <person name="Magnuson J."/>
            <person name="Mondo S."/>
            <person name="Nolan M."/>
            <person name="Ohm R."/>
            <person name="Pangilinan J."/>
            <person name="Park H.-J."/>
            <person name="Ramirez L."/>
            <person name="Alfaro M."/>
            <person name="Sun H."/>
            <person name="Tritt A."/>
            <person name="Yoshinaga Y."/>
            <person name="Zwiers L.-H."/>
            <person name="Turgeon B.G."/>
            <person name="Goodwin S.B."/>
            <person name="Spatafora J.W."/>
            <person name="Crous P.W."/>
            <person name="Grigoriev I.V."/>
        </authorList>
    </citation>
    <scope>NUCLEOTIDE SEQUENCE</scope>
    <source>
        <strain evidence="1">P77</strain>
    </source>
</reference>
<keyword evidence="2" id="KW-1185">Reference proteome</keyword>
<evidence type="ECO:0008006" key="3">
    <source>
        <dbReference type="Google" id="ProtNLM"/>
    </source>
</evidence>
<organism evidence="1 2">
    <name type="scientific">Decorospora gaudefroyi</name>
    <dbReference type="NCBI Taxonomy" id="184978"/>
    <lineage>
        <taxon>Eukaryota</taxon>
        <taxon>Fungi</taxon>
        <taxon>Dikarya</taxon>
        <taxon>Ascomycota</taxon>
        <taxon>Pezizomycotina</taxon>
        <taxon>Dothideomycetes</taxon>
        <taxon>Pleosporomycetidae</taxon>
        <taxon>Pleosporales</taxon>
        <taxon>Pleosporineae</taxon>
        <taxon>Pleosporaceae</taxon>
        <taxon>Decorospora</taxon>
    </lineage>
</organism>
<name>A0A6A5KBA6_9PLEO</name>
<protein>
    <recommendedName>
        <fullName evidence="3">Aminoglycoside phosphotransferase domain-containing protein</fullName>
    </recommendedName>
</protein>
<dbReference type="Proteomes" id="UP000800040">
    <property type="component" value="Unassembled WGS sequence"/>
</dbReference>
<sequence>MINTGNVDHISAQAKFYERHLDTMLSVHPPVLSHSDLPRKNILFKKAVDSEEVTIINWEVAGWYTSYQEYAIGFCTLEWNDDGPQYFEEFAGPWPKEASAMRMLYQNLWL</sequence>